<gene>
    <name evidence="1" type="ORF">HAX54_011403</name>
</gene>
<keyword evidence="2" id="KW-1185">Reference proteome</keyword>
<dbReference type="EMBL" id="JACEIK010001645">
    <property type="protein sequence ID" value="MCD7471116.1"/>
    <property type="molecule type" value="Genomic_DNA"/>
</dbReference>
<organism evidence="1 2">
    <name type="scientific">Datura stramonium</name>
    <name type="common">Jimsonweed</name>
    <name type="synonym">Common thornapple</name>
    <dbReference type="NCBI Taxonomy" id="4076"/>
    <lineage>
        <taxon>Eukaryota</taxon>
        <taxon>Viridiplantae</taxon>
        <taxon>Streptophyta</taxon>
        <taxon>Embryophyta</taxon>
        <taxon>Tracheophyta</taxon>
        <taxon>Spermatophyta</taxon>
        <taxon>Magnoliopsida</taxon>
        <taxon>eudicotyledons</taxon>
        <taxon>Gunneridae</taxon>
        <taxon>Pentapetalae</taxon>
        <taxon>asterids</taxon>
        <taxon>lamiids</taxon>
        <taxon>Solanales</taxon>
        <taxon>Solanaceae</taxon>
        <taxon>Solanoideae</taxon>
        <taxon>Datureae</taxon>
        <taxon>Datura</taxon>
    </lineage>
</organism>
<comment type="caution">
    <text evidence="1">The sequence shown here is derived from an EMBL/GenBank/DDBJ whole genome shotgun (WGS) entry which is preliminary data.</text>
</comment>
<accession>A0ABS8TI11</accession>
<proteinExistence type="predicted"/>
<evidence type="ECO:0000313" key="1">
    <source>
        <dbReference type="EMBL" id="MCD7471116.1"/>
    </source>
</evidence>
<evidence type="ECO:0000313" key="2">
    <source>
        <dbReference type="Proteomes" id="UP000823775"/>
    </source>
</evidence>
<protein>
    <submittedName>
        <fullName evidence="1">Uncharacterized protein</fullName>
    </submittedName>
</protein>
<dbReference type="Proteomes" id="UP000823775">
    <property type="component" value="Unassembled WGS sequence"/>
</dbReference>
<reference evidence="1 2" key="1">
    <citation type="journal article" date="2021" name="BMC Genomics">
        <title>Datura genome reveals duplications of psychoactive alkaloid biosynthetic genes and high mutation rate following tissue culture.</title>
        <authorList>
            <person name="Rajewski A."/>
            <person name="Carter-House D."/>
            <person name="Stajich J."/>
            <person name="Litt A."/>
        </authorList>
    </citation>
    <scope>NUCLEOTIDE SEQUENCE [LARGE SCALE GENOMIC DNA]</scope>
    <source>
        <strain evidence="1">AR-01</strain>
    </source>
</reference>
<sequence>MATPVGGILHYSRPARQRPSTTSSPHQSEATLKLLRHQNVYKLFCQLDLLHYNCLTNQIPLHFKLEHFTFTVSPPVGGLLHLQLPRQMEAFYYKFALPTIGYTTSCFSSRNLHYSYSTYQMFFSYNS</sequence>
<name>A0ABS8TI11_DATST</name>